<evidence type="ECO:0000256" key="1">
    <source>
        <dbReference type="SAM" id="Phobius"/>
    </source>
</evidence>
<sequence>MLKKNPMYIIMDYRFFQNNIVAIAISIFITSYTFIVMIKPHFLYNKDGSLREFGIGFKKKTVVPVWLLSIMLGILSYYSILHLAAMPKLLL</sequence>
<keyword evidence="1" id="KW-1133">Transmembrane helix</keyword>
<dbReference type="EMBL" id="MN739279">
    <property type="protein sequence ID" value="QHS96802.1"/>
    <property type="molecule type" value="Genomic_DNA"/>
</dbReference>
<protein>
    <submittedName>
        <fullName evidence="2">Uncharacterized protein</fullName>
    </submittedName>
</protein>
<keyword evidence="1" id="KW-0472">Membrane</keyword>
<organism evidence="2">
    <name type="scientific">viral metagenome</name>
    <dbReference type="NCBI Taxonomy" id="1070528"/>
    <lineage>
        <taxon>unclassified sequences</taxon>
        <taxon>metagenomes</taxon>
        <taxon>organismal metagenomes</taxon>
    </lineage>
</organism>
<reference evidence="2" key="1">
    <citation type="journal article" date="2020" name="Nature">
        <title>Giant virus diversity and host interactions through global metagenomics.</title>
        <authorList>
            <person name="Schulz F."/>
            <person name="Roux S."/>
            <person name="Paez-Espino D."/>
            <person name="Jungbluth S."/>
            <person name="Walsh D.A."/>
            <person name="Denef V.J."/>
            <person name="McMahon K.D."/>
            <person name="Konstantinidis K.T."/>
            <person name="Eloe-Fadrosh E.A."/>
            <person name="Kyrpides N.C."/>
            <person name="Woyke T."/>
        </authorList>
    </citation>
    <scope>NUCLEOTIDE SEQUENCE</scope>
    <source>
        <strain evidence="2">GVMAG-M-3300020166-5</strain>
    </source>
</reference>
<proteinExistence type="predicted"/>
<accession>A0A6C0BXJ3</accession>
<feature type="transmembrane region" description="Helical" evidence="1">
    <location>
        <begin position="63"/>
        <end position="85"/>
    </location>
</feature>
<dbReference type="AlphaFoldDB" id="A0A6C0BXJ3"/>
<feature type="transmembrane region" description="Helical" evidence="1">
    <location>
        <begin position="20"/>
        <end position="43"/>
    </location>
</feature>
<name>A0A6C0BXJ3_9ZZZZ</name>
<evidence type="ECO:0000313" key="2">
    <source>
        <dbReference type="EMBL" id="QHS96802.1"/>
    </source>
</evidence>
<keyword evidence="1" id="KW-0812">Transmembrane</keyword>